<feature type="transmembrane region" description="Helical" evidence="5">
    <location>
        <begin position="22"/>
        <end position="42"/>
    </location>
</feature>
<comment type="subcellular location">
    <subcellularLocation>
        <location evidence="1">Membrane</location>
        <topology evidence="1">Multi-pass membrane protein</topology>
    </subcellularLocation>
</comment>
<evidence type="ECO:0000313" key="6">
    <source>
        <dbReference type="EMBL" id="MDA0563918.1"/>
    </source>
</evidence>
<gene>
    <name evidence="6" type="ORF">LG943_06190</name>
</gene>
<evidence type="ECO:0000256" key="5">
    <source>
        <dbReference type="SAM" id="Phobius"/>
    </source>
</evidence>
<dbReference type="InterPro" id="IPR032808">
    <property type="entry name" value="DoxX"/>
</dbReference>
<dbReference type="Pfam" id="PF13564">
    <property type="entry name" value="DoxX_2"/>
    <property type="match status" value="1"/>
</dbReference>
<proteinExistence type="predicted"/>
<dbReference type="AlphaFoldDB" id="A0A9X3NIQ0"/>
<keyword evidence="3 5" id="KW-1133">Transmembrane helix</keyword>
<accession>A0A9X3NIQ0</accession>
<feature type="transmembrane region" description="Helical" evidence="5">
    <location>
        <begin position="87"/>
        <end position="105"/>
    </location>
</feature>
<evidence type="ECO:0000256" key="2">
    <source>
        <dbReference type="ARBA" id="ARBA00022692"/>
    </source>
</evidence>
<comment type="caution">
    <text evidence="6">The sequence shown here is derived from an EMBL/GenBank/DDBJ whole genome shotgun (WGS) entry which is preliminary data.</text>
</comment>
<keyword evidence="2 5" id="KW-0812">Transmembrane</keyword>
<feature type="transmembrane region" description="Helical" evidence="5">
    <location>
        <begin position="62"/>
        <end position="80"/>
    </location>
</feature>
<dbReference type="GO" id="GO:0016020">
    <property type="term" value="C:membrane"/>
    <property type="evidence" value="ECO:0007669"/>
    <property type="project" value="UniProtKB-SubCell"/>
</dbReference>
<organism evidence="6 7">
    <name type="scientific">Streptomonospora mangrovi</name>
    <dbReference type="NCBI Taxonomy" id="2883123"/>
    <lineage>
        <taxon>Bacteria</taxon>
        <taxon>Bacillati</taxon>
        <taxon>Actinomycetota</taxon>
        <taxon>Actinomycetes</taxon>
        <taxon>Streptosporangiales</taxon>
        <taxon>Nocardiopsidaceae</taxon>
        <taxon>Streptomonospora</taxon>
    </lineage>
</organism>
<evidence type="ECO:0000313" key="7">
    <source>
        <dbReference type="Proteomes" id="UP001140076"/>
    </source>
</evidence>
<evidence type="ECO:0000256" key="4">
    <source>
        <dbReference type="ARBA" id="ARBA00023136"/>
    </source>
</evidence>
<evidence type="ECO:0000256" key="1">
    <source>
        <dbReference type="ARBA" id="ARBA00004141"/>
    </source>
</evidence>
<protein>
    <submittedName>
        <fullName evidence="6">DoxX family protein</fullName>
    </submittedName>
</protein>
<sequence>MNDTEHTPARGGGRTPGRAANIALWVVQVLMAVFFAFASALPKLIAHESAVDFFAQMGAGTWFMYLIGVLELAGAVALVVPALSGLSGIALVGLMIGAFITQFVYFDGQNAATPVILGVLAAVVAWGRRDRTAALVRGLTGRRR</sequence>
<dbReference type="RefSeq" id="WP_270071202.1">
    <property type="nucleotide sequence ID" value="NZ_JAJAQC010000007.1"/>
</dbReference>
<dbReference type="EMBL" id="JAJAQC010000007">
    <property type="protein sequence ID" value="MDA0563918.1"/>
    <property type="molecule type" value="Genomic_DNA"/>
</dbReference>
<evidence type="ECO:0000256" key="3">
    <source>
        <dbReference type="ARBA" id="ARBA00022989"/>
    </source>
</evidence>
<feature type="transmembrane region" description="Helical" evidence="5">
    <location>
        <begin position="111"/>
        <end position="127"/>
    </location>
</feature>
<reference evidence="6" key="1">
    <citation type="submission" date="2021-10" db="EMBL/GenBank/DDBJ databases">
        <title>Streptomonospora sp. nov., isolated from mangrove soil.</title>
        <authorList>
            <person name="Chen X."/>
            <person name="Ge X."/>
            <person name="Liu W."/>
        </authorList>
    </citation>
    <scope>NUCLEOTIDE SEQUENCE</scope>
    <source>
        <strain evidence="6">S1-112</strain>
    </source>
</reference>
<name>A0A9X3NIQ0_9ACTN</name>
<keyword evidence="7" id="KW-1185">Reference proteome</keyword>
<keyword evidence="4 5" id="KW-0472">Membrane</keyword>
<dbReference type="Proteomes" id="UP001140076">
    <property type="component" value="Unassembled WGS sequence"/>
</dbReference>